<name>A0A1J0GVY6_9CAUD</name>
<dbReference type="Proteomes" id="UP000224898">
    <property type="component" value="Segment"/>
</dbReference>
<keyword evidence="2" id="KW-1185">Reference proteome</keyword>
<reference evidence="1 2" key="1">
    <citation type="submission" date="2016-09" db="EMBL/GenBank/DDBJ databases">
        <title>Complete Genome Sequence of Streptomyces 5a phage BRock.</title>
        <authorList>
            <person name="Crossman A."/>
            <person name="Baron S."/>
            <person name="Jamdagni P."/>
            <person name="Khatri P."/>
            <person name="Sharma D."/>
            <person name="Pandey M."/>
            <person name="Goyal S."/>
            <person name="Kumar S."/>
            <person name="Phogat A."/>
            <person name="Chawla G."/>
            <person name="Pasricha M."/>
            <person name="Gupta K."/>
            <person name="Bazzad D."/>
            <person name="Aggarwal V."/>
            <person name="Poughat A."/>
            <person name="Singh K."/>
            <person name="Rana P."/>
            <person name="Gautam R."/>
            <person name="Sharma V."/>
            <person name="Tyagi D."/>
            <person name="Shahi A."/>
            <person name="Jangra N."/>
            <person name="Malik M."/>
            <person name="Sidhu P.K."/>
            <person name="Malik S."/>
            <person name="Ghalyan Y."/>
            <person name="Sharma S.S."/>
            <person name="Malik A."/>
            <person name="Chuttani R."/>
            <person name="Bamal N."/>
            <person name="Bhadula D."/>
            <person name="Batra A."/>
            <person name="Temple L."/>
            <person name="Nehra K."/>
        </authorList>
    </citation>
    <scope>NUCLEOTIDE SEQUENCE [LARGE SCALE GENOMIC DNA]</scope>
</reference>
<dbReference type="KEGG" id="vg:55601492"/>
<sequence length="71" mass="7873">MYYALTDLENLVLDDADLEDIQAVVLARAAQGSVSVDYFVNVLHDLNVYGVKHELGYGSTLTGRINEKENI</sequence>
<proteinExistence type="predicted"/>
<dbReference type="GeneID" id="55601492"/>
<organism evidence="1 2">
    <name type="scientific">Streptomyces phage BRock</name>
    <dbReference type="NCBI Taxonomy" id="1913591"/>
    <lineage>
        <taxon>Viruses</taxon>
        <taxon>Duplodnaviria</taxon>
        <taxon>Heunggongvirae</taxon>
        <taxon>Uroviricota</taxon>
        <taxon>Caudoviricetes</taxon>
        <taxon>Borockvirus</taxon>
        <taxon>Borockvirus brock</taxon>
    </lineage>
</organism>
<evidence type="ECO:0000313" key="2">
    <source>
        <dbReference type="Proteomes" id="UP000224898"/>
    </source>
</evidence>
<dbReference type="EMBL" id="KX925554">
    <property type="protein sequence ID" value="APC46340.1"/>
    <property type="molecule type" value="Genomic_DNA"/>
</dbReference>
<accession>A0A1J0GVY6</accession>
<evidence type="ECO:0000313" key="1">
    <source>
        <dbReference type="EMBL" id="APC46340.1"/>
    </source>
</evidence>
<dbReference type="RefSeq" id="YP_009831803.1">
    <property type="nucleotide sequence ID" value="NC_048650.1"/>
</dbReference>
<protein>
    <submittedName>
        <fullName evidence="1">Uncharacterized protein</fullName>
    </submittedName>
</protein>